<reference evidence="1 2" key="1">
    <citation type="submission" date="2013-09" db="EMBL/GenBank/DDBJ databases">
        <title>Genome sequencing of Arenimonas malthae.</title>
        <authorList>
            <person name="Chen F."/>
            <person name="Wang G."/>
        </authorList>
    </citation>
    <scope>NUCLEOTIDE SEQUENCE [LARGE SCALE GENOMIC DNA]</scope>
    <source>
        <strain evidence="1 2">CC-JY-1</strain>
    </source>
</reference>
<protein>
    <submittedName>
        <fullName evidence="1">Uncharacterized protein</fullName>
    </submittedName>
</protein>
<dbReference type="EMBL" id="AVCH01000001">
    <property type="protein sequence ID" value="KFN52192.1"/>
    <property type="molecule type" value="Genomic_DNA"/>
</dbReference>
<feature type="non-terminal residue" evidence="1">
    <location>
        <position position="1"/>
    </location>
</feature>
<evidence type="ECO:0000313" key="2">
    <source>
        <dbReference type="Proteomes" id="UP000029392"/>
    </source>
</evidence>
<organism evidence="1 2">
    <name type="scientific">Arenimonas malthae CC-JY-1</name>
    <dbReference type="NCBI Taxonomy" id="1384054"/>
    <lineage>
        <taxon>Bacteria</taxon>
        <taxon>Pseudomonadati</taxon>
        <taxon>Pseudomonadota</taxon>
        <taxon>Gammaproteobacteria</taxon>
        <taxon>Lysobacterales</taxon>
        <taxon>Lysobacteraceae</taxon>
        <taxon>Arenimonas</taxon>
    </lineage>
</organism>
<dbReference type="STRING" id="1384054.N790_00005"/>
<gene>
    <name evidence="1" type="ORF">N790_00005</name>
</gene>
<comment type="caution">
    <text evidence="1">The sequence shown here is derived from an EMBL/GenBank/DDBJ whole genome shotgun (WGS) entry which is preliminary data.</text>
</comment>
<proteinExistence type="predicted"/>
<accession>A0A091BKV6</accession>
<keyword evidence="2" id="KW-1185">Reference proteome</keyword>
<dbReference type="PATRIC" id="fig|1384054.3.peg.1"/>
<dbReference type="Proteomes" id="UP000029392">
    <property type="component" value="Unassembled WGS sequence"/>
</dbReference>
<dbReference type="AlphaFoldDB" id="A0A091BKV6"/>
<sequence length="84" mass="8876">PCLSLSVAGPALRIMNGSEEGAALRAPRLREQGPLTLLCARTPGGRTLRLAWWPDTLDAAGRRQLRLAVAASSRHDPILPAVAA</sequence>
<evidence type="ECO:0000313" key="1">
    <source>
        <dbReference type="EMBL" id="KFN52192.1"/>
    </source>
</evidence>
<name>A0A091BKV6_9GAMM</name>